<sequence length="192" mass="20706">MSKTVMSWKENQTAGVSKALLRFGHFGFWLQLVFLVVIVLLGGYVARIVRGGIGLENFLALIGLLLPLFTTFWCRVYIFLGRAMAGPEKPNPARVRNRVWIGFWAGTLGISVSMLSLFGAASALLVTMLSNPQVGIQVSPATGGATAYTVSAIDAVSIFALLLTQTSELLVAAISLRLVFLVARSTRQETAE</sequence>
<dbReference type="Pfam" id="PF12263">
    <property type="entry name" value="DUF3611"/>
    <property type="match status" value="1"/>
</dbReference>
<gene>
    <name evidence="2" type="ORF">QO034_07305</name>
</gene>
<dbReference type="RefSeq" id="WP_284484854.1">
    <property type="nucleotide sequence ID" value="NZ_JASNJE010000006.1"/>
</dbReference>
<keyword evidence="1" id="KW-0472">Membrane</keyword>
<dbReference type="Proteomes" id="UP001227126">
    <property type="component" value="Unassembled WGS sequence"/>
</dbReference>
<protein>
    <submittedName>
        <fullName evidence="2">DUF3611 family protein</fullName>
    </submittedName>
</protein>
<dbReference type="InterPro" id="IPR022051">
    <property type="entry name" value="DUF3611"/>
</dbReference>
<feature type="transmembrane region" description="Helical" evidence="1">
    <location>
        <begin position="58"/>
        <end position="80"/>
    </location>
</feature>
<accession>A0ABT7FCS2</accession>
<keyword evidence="1" id="KW-1133">Transmembrane helix</keyword>
<organism evidence="2 3">
    <name type="scientific">Sedimentitalea xiamensis</name>
    <dbReference type="NCBI Taxonomy" id="3050037"/>
    <lineage>
        <taxon>Bacteria</taxon>
        <taxon>Pseudomonadati</taxon>
        <taxon>Pseudomonadota</taxon>
        <taxon>Alphaproteobacteria</taxon>
        <taxon>Rhodobacterales</taxon>
        <taxon>Paracoccaceae</taxon>
        <taxon>Sedimentitalea</taxon>
    </lineage>
</organism>
<name>A0ABT7FCS2_9RHOB</name>
<reference evidence="2 3" key="1">
    <citation type="submission" date="2023-05" db="EMBL/GenBank/DDBJ databases">
        <title>Sedimentitalea sp. nov. JM2-8.</title>
        <authorList>
            <person name="Huang J."/>
        </authorList>
    </citation>
    <scope>NUCLEOTIDE SEQUENCE [LARGE SCALE GENOMIC DNA]</scope>
    <source>
        <strain evidence="2 3">JM2-8</strain>
    </source>
</reference>
<feature type="transmembrane region" description="Helical" evidence="1">
    <location>
        <begin position="26"/>
        <end position="46"/>
    </location>
</feature>
<feature type="transmembrane region" description="Helical" evidence="1">
    <location>
        <begin position="169"/>
        <end position="186"/>
    </location>
</feature>
<proteinExistence type="predicted"/>
<evidence type="ECO:0000313" key="3">
    <source>
        <dbReference type="Proteomes" id="UP001227126"/>
    </source>
</evidence>
<comment type="caution">
    <text evidence="2">The sequence shown here is derived from an EMBL/GenBank/DDBJ whole genome shotgun (WGS) entry which is preliminary data.</text>
</comment>
<evidence type="ECO:0000313" key="2">
    <source>
        <dbReference type="EMBL" id="MDK3072913.1"/>
    </source>
</evidence>
<dbReference type="EMBL" id="JASNJE010000006">
    <property type="protein sequence ID" value="MDK3072913.1"/>
    <property type="molecule type" value="Genomic_DNA"/>
</dbReference>
<keyword evidence="3" id="KW-1185">Reference proteome</keyword>
<feature type="transmembrane region" description="Helical" evidence="1">
    <location>
        <begin position="100"/>
        <end position="129"/>
    </location>
</feature>
<evidence type="ECO:0000256" key="1">
    <source>
        <dbReference type="SAM" id="Phobius"/>
    </source>
</evidence>
<keyword evidence="1" id="KW-0812">Transmembrane</keyword>